<dbReference type="SUPFAM" id="SSF53448">
    <property type="entry name" value="Nucleotide-diphospho-sugar transferases"/>
    <property type="match status" value="1"/>
</dbReference>
<evidence type="ECO:0000313" key="4">
    <source>
        <dbReference type="EMBL" id="SHF31474.1"/>
    </source>
</evidence>
<name>A0A1M5AMV9_9BACE</name>
<reference evidence="4 5" key="1">
    <citation type="submission" date="2016-11" db="EMBL/GenBank/DDBJ databases">
        <authorList>
            <person name="Jaros S."/>
            <person name="Januszkiewicz K."/>
            <person name="Wedrychowicz H."/>
        </authorList>
    </citation>
    <scope>NUCLEOTIDE SEQUENCE [LARGE SCALE GENOMIC DNA]</scope>
    <source>
        <strain evidence="4 5">DSM 26991</strain>
    </source>
</reference>
<gene>
    <name evidence="4" type="ORF">SAMN05444405_10741</name>
</gene>
<protein>
    <submittedName>
        <fullName evidence="4">NDP-sugar pyrophosphorylase, includes eIF-2Bgamma, eIF-2Bepsilon, and LPS biosynthesis proteins</fullName>
    </submittedName>
</protein>
<keyword evidence="5" id="KW-1185">Reference proteome</keyword>
<proteinExistence type="predicted"/>
<dbReference type="STRING" id="1297750.SAMN05444405_10741"/>
<dbReference type="Pfam" id="PF00483">
    <property type="entry name" value="NTP_transferase"/>
    <property type="match status" value="1"/>
</dbReference>
<dbReference type="SUPFAM" id="SSF56059">
    <property type="entry name" value="Glutathione synthetase ATP-binding domain-like"/>
    <property type="match status" value="1"/>
</dbReference>
<evidence type="ECO:0000259" key="3">
    <source>
        <dbReference type="Pfam" id="PF00483"/>
    </source>
</evidence>
<dbReference type="OrthoDB" id="9799627at2"/>
<feature type="domain" description="Nucleotidyl transferase" evidence="3">
    <location>
        <begin position="5"/>
        <end position="229"/>
    </location>
</feature>
<dbReference type="GO" id="GO:0016779">
    <property type="term" value="F:nucleotidyltransferase activity"/>
    <property type="evidence" value="ECO:0007669"/>
    <property type="project" value="UniProtKB-KW"/>
</dbReference>
<dbReference type="EMBL" id="FQTV01000007">
    <property type="protein sequence ID" value="SHF31474.1"/>
    <property type="molecule type" value="Genomic_DNA"/>
</dbReference>
<keyword evidence="1" id="KW-0808">Transferase</keyword>
<dbReference type="Proteomes" id="UP000184509">
    <property type="component" value="Unassembled WGS sequence"/>
</dbReference>
<dbReference type="InterPro" id="IPR029044">
    <property type="entry name" value="Nucleotide-diphossugar_trans"/>
</dbReference>
<dbReference type="Gene3D" id="3.30.470.20">
    <property type="entry name" value="ATP-grasp fold, B domain"/>
    <property type="match status" value="1"/>
</dbReference>
<dbReference type="InterPro" id="IPR050065">
    <property type="entry name" value="GlmU-like"/>
</dbReference>
<dbReference type="InterPro" id="IPR005835">
    <property type="entry name" value="NTP_transferase_dom"/>
</dbReference>
<dbReference type="PANTHER" id="PTHR43584">
    <property type="entry name" value="NUCLEOTIDYL TRANSFERASE"/>
    <property type="match status" value="1"/>
</dbReference>
<evidence type="ECO:0000313" key="5">
    <source>
        <dbReference type="Proteomes" id="UP000184509"/>
    </source>
</evidence>
<sequence length="516" mass="57920">MKFAIISAGEGSRLAQEGIKQPKPLVPLNGMAMIDRLIDIFMKNDATSIAIIINNEHEQTKKHLAELQKKYPLEIIIKSTPGSMHSFFELMPLLKDDKFCLTTVDTIFNEAEFTAYIENFKASEDDGFMAVTDYIDDEKPLFITANDSLDITGYYDTKTPECNYISGGIYCLTPSCLETLQHCMDKGLTRMRQFQRALVEEGKKLKAYPFSKILDVDHAEDIAKAEAFLKEPFPIVGIDRGNKYSPNKAGSDALIFSRVKESLEKRGYRVRTYTESHFIDQPMFAPVVFTMARSKMMLDILDLLEQEDALIINSPKGIRNSGRLEMTSLLLSADIPSPVSTILFTNKDIEEQEVPSFPFWIKRGDGHALVKEDVSFVQNEQEASAVLCDFNNRGIKLAVANEHLEGDLIKLYGVAENNFFYWFYPSPTVNSKFGLEAINGEAKGYPFSEEELKGYCEEAANKLGLSVYGGDCIVSSTGEIRIIDFNDWPSFAPCSNQAAEAIADLIVKKMQDGKRN</sequence>
<evidence type="ECO:0000256" key="1">
    <source>
        <dbReference type="ARBA" id="ARBA00022679"/>
    </source>
</evidence>
<keyword evidence="2" id="KW-0548">Nucleotidyltransferase</keyword>
<dbReference type="RefSeq" id="WP_073401027.1">
    <property type="nucleotide sequence ID" value="NZ_FQTV01000007.1"/>
</dbReference>
<accession>A0A1M5AMV9</accession>
<dbReference type="AlphaFoldDB" id="A0A1M5AMV9"/>
<organism evidence="4 5">
    <name type="scientific">Bacteroides luti</name>
    <dbReference type="NCBI Taxonomy" id="1297750"/>
    <lineage>
        <taxon>Bacteria</taxon>
        <taxon>Pseudomonadati</taxon>
        <taxon>Bacteroidota</taxon>
        <taxon>Bacteroidia</taxon>
        <taxon>Bacteroidales</taxon>
        <taxon>Bacteroidaceae</taxon>
        <taxon>Bacteroides</taxon>
    </lineage>
</organism>
<dbReference type="PANTHER" id="PTHR43584:SF8">
    <property type="entry name" value="N-ACETYLMURAMATE ALPHA-1-PHOSPHATE URIDYLYLTRANSFERASE"/>
    <property type="match status" value="1"/>
</dbReference>
<evidence type="ECO:0000256" key="2">
    <source>
        <dbReference type="ARBA" id="ARBA00022695"/>
    </source>
</evidence>
<dbReference type="Gene3D" id="3.90.550.10">
    <property type="entry name" value="Spore Coat Polysaccharide Biosynthesis Protein SpsA, Chain A"/>
    <property type="match status" value="1"/>
</dbReference>